<dbReference type="EMBL" id="JBAWKC010000004">
    <property type="protein sequence ID" value="MFH6769534.1"/>
    <property type="molecule type" value="Genomic_DNA"/>
</dbReference>
<dbReference type="CDD" id="cd04647">
    <property type="entry name" value="LbH_MAT_like"/>
    <property type="match status" value="1"/>
</dbReference>
<keyword evidence="1" id="KW-0808">Transferase</keyword>
<dbReference type="PANTHER" id="PTHR23416">
    <property type="entry name" value="SIALIC ACID SYNTHASE-RELATED"/>
    <property type="match status" value="1"/>
</dbReference>
<dbReference type="InterPro" id="IPR011004">
    <property type="entry name" value="Trimer_LpxA-like_sf"/>
</dbReference>
<dbReference type="GO" id="GO:0016746">
    <property type="term" value="F:acyltransferase activity"/>
    <property type="evidence" value="ECO:0007669"/>
    <property type="project" value="UniProtKB-KW"/>
</dbReference>
<name>A0ABW7MRT3_9FLAO</name>
<gene>
    <name evidence="1" type="ORF">V8G56_12355</name>
</gene>
<organism evidence="1 2">
    <name type="scientific">Gaetbulibacter aquiaggeris</name>
    <dbReference type="NCBI Taxonomy" id="1735373"/>
    <lineage>
        <taxon>Bacteria</taxon>
        <taxon>Pseudomonadati</taxon>
        <taxon>Bacteroidota</taxon>
        <taxon>Flavobacteriia</taxon>
        <taxon>Flavobacteriales</taxon>
        <taxon>Flavobacteriaceae</taxon>
        <taxon>Gaetbulibacter</taxon>
    </lineage>
</organism>
<proteinExistence type="predicted"/>
<sequence length="218" mass="24378">MLPLNQAIRLPIILTRKVHLFDLSGKIKINGPVKFSMIRFGYFGEDTAVAKDFNTLLKIRGTLIFNGGAHFGIGVTIRVENGATFEIGNNVRISNQTKIICYEKIEIGNDCRIAWECQIIDTTFHYIRNKITGEFAGLNASVKIGNNNWIGNRSNIMKGTETPDFCIIAGGSLCNQKYDIQEYSLIAGTPAKLKKTNVYRVLDEEEKDIKINSNITTI</sequence>
<dbReference type="EC" id="2.3.1.-" evidence="1"/>
<evidence type="ECO:0000313" key="1">
    <source>
        <dbReference type="EMBL" id="MFH6769534.1"/>
    </source>
</evidence>
<dbReference type="SUPFAM" id="SSF51161">
    <property type="entry name" value="Trimeric LpxA-like enzymes"/>
    <property type="match status" value="1"/>
</dbReference>
<evidence type="ECO:0000313" key="2">
    <source>
        <dbReference type="Proteomes" id="UP001610104"/>
    </source>
</evidence>
<dbReference type="Gene3D" id="2.160.10.10">
    <property type="entry name" value="Hexapeptide repeat proteins"/>
    <property type="match status" value="1"/>
</dbReference>
<reference evidence="1 2" key="1">
    <citation type="submission" date="2024-02" db="EMBL/GenBank/DDBJ databases">
        <title>A Gaetbulibacter species isolated from tidal flats and genomic insights of their niches.</title>
        <authorList>
            <person name="Ye Y."/>
        </authorList>
    </citation>
    <scope>NUCLEOTIDE SEQUENCE [LARGE SCALE GENOMIC DNA]</scope>
    <source>
        <strain evidence="1 2">KEM-8</strain>
    </source>
</reference>
<dbReference type="InterPro" id="IPR051159">
    <property type="entry name" value="Hexapeptide_acetyltransf"/>
</dbReference>
<protein>
    <submittedName>
        <fullName evidence="1">Acyltransferase</fullName>
        <ecNumber evidence="1">2.3.1.-</ecNumber>
    </submittedName>
</protein>
<keyword evidence="2" id="KW-1185">Reference proteome</keyword>
<dbReference type="Proteomes" id="UP001610104">
    <property type="component" value="Unassembled WGS sequence"/>
</dbReference>
<dbReference type="RefSeq" id="WP_395438763.1">
    <property type="nucleotide sequence ID" value="NZ_JBAWKC010000004.1"/>
</dbReference>
<accession>A0ABW7MRT3</accession>
<keyword evidence="1" id="KW-0012">Acyltransferase</keyword>
<comment type="caution">
    <text evidence="1">The sequence shown here is derived from an EMBL/GenBank/DDBJ whole genome shotgun (WGS) entry which is preliminary data.</text>
</comment>